<evidence type="ECO:0000313" key="2">
    <source>
        <dbReference type="Proteomes" id="UP000095392"/>
    </source>
</evidence>
<dbReference type="InterPro" id="IPR022385">
    <property type="entry name" value="Rhs_assc_core"/>
</dbReference>
<dbReference type="PANTHER" id="PTHR32305">
    <property type="match status" value="1"/>
</dbReference>
<comment type="caution">
    <text evidence="1">The sequence shown here is derived from an EMBL/GenBank/DDBJ whole genome shotgun (WGS) entry which is preliminary data.</text>
</comment>
<dbReference type="PANTHER" id="PTHR32305:SF15">
    <property type="entry name" value="PROTEIN RHSA-RELATED"/>
    <property type="match status" value="1"/>
</dbReference>
<dbReference type="Gene3D" id="2.180.10.10">
    <property type="entry name" value="RHS repeat-associated core"/>
    <property type="match status" value="1"/>
</dbReference>
<accession>A0A1E7D805</accession>
<sequence length="373" mass="40260">MSSNRFTLIYSIDSNQSRLKSISSSGSKAKAYGYFNYDTRGNIIHNSHFSMSYNLANQMTAANGFSFTYDGFNRRVKSAKSGSTAYYHYSQDGKLLFSESNGVWKNYIYIGSRLIAKDSSSSASFIHTDILGSTTAQSNNSGTLINNSRRHYKPFGDTYETASNEIGYAGHKFDSELGLSYMQARYYDPVIGRFYSNDPVGFKLSDISTFNRYSYVSNNPYKYVDPDGREKHTVSVTGEAIAVAGARVSLSLSFDDQTLELSASVSASPRLGAGLSLTPSYQQSPSGDVAKNETIVETSVNADAAVGPFAVAQDLVSEKTINGDIQPQGSVSEPQGDAKGKIGVSASVGVEVKVTQSTTAIADAVNAVKEILE</sequence>
<keyword evidence="2" id="KW-1185">Reference proteome</keyword>
<evidence type="ECO:0000313" key="1">
    <source>
        <dbReference type="EMBL" id="OES25254.1"/>
    </source>
</evidence>
<dbReference type="NCBIfam" id="TIGR03696">
    <property type="entry name" value="Rhs_assc_core"/>
    <property type="match status" value="1"/>
</dbReference>
<name>A0A1E7D805_ALTMA</name>
<dbReference type="InterPro" id="IPR050708">
    <property type="entry name" value="T6SS_VgrG/RHS"/>
</dbReference>
<gene>
    <name evidence="1" type="ORF">BFV95_4465</name>
</gene>
<protein>
    <submittedName>
        <fullName evidence="1">RHS repeat-associated core domain protein</fullName>
    </submittedName>
</protein>
<dbReference type="Proteomes" id="UP000095392">
    <property type="component" value="Unassembled WGS sequence"/>
</dbReference>
<dbReference type="AlphaFoldDB" id="A0A1E7D805"/>
<reference evidence="1 2" key="1">
    <citation type="submission" date="2016-09" db="EMBL/GenBank/DDBJ databases">
        <title>Draft Genome Sequence of four Alteromonas macleodii strains isolated from copper coupons and grown long-term at elevated copper levels.</title>
        <authorList>
            <person name="Cusick K."/>
            <person name="Dale J."/>
            <person name="Little B."/>
            <person name="Biffinger J."/>
        </authorList>
    </citation>
    <scope>NUCLEOTIDE SEQUENCE [LARGE SCALE GENOMIC DNA]</scope>
    <source>
        <strain evidence="1 2">KCP01</strain>
    </source>
</reference>
<organism evidence="1 2">
    <name type="scientific">Alteromonas macleodii</name>
    <name type="common">Pseudoalteromonas macleodii</name>
    <dbReference type="NCBI Taxonomy" id="28108"/>
    <lineage>
        <taxon>Bacteria</taxon>
        <taxon>Pseudomonadati</taxon>
        <taxon>Pseudomonadota</taxon>
        <taxon>Gammaproteobacteria</taxon>
        <taxon>Alteromonadales</taxon>
        <taxon>Alteromonadaceae</taxon>
        <taxon>Alteromonas/Salinimonas group</taxon>
        <taxon>Alteromonas</taxon>
    </lineage>
</organism>
<proteinExistence type="predicted"/>
<dbReference type="RefSeq" id="WP_061487024.1">
    <property type="nucleotide sequence ID" value="NZ_CP012203.1"/>
</dbReference>
<dbReference type="EMBL" id="MIPY01000052">
    <property type="protein sequence ID" value="OES25254.1"/>
    <property type="molecule type" value="Genomic_DNA"/>
</dbReference>